<keyword evidence="10" id="KW-1003">Cell membrane</keyword>
<evidence type="ECO:0000256" key="8">
    <source>
        <dbReference type="ARBA" id="ARBA00023136"/>
    </source>
</evidence>
<keyword evidence="7 10" id="KW-0811">Translocation</keyword>
<name>A0A1F4VSK5_UNCKA</name>
<evidence type="ECO:0000256" key="9">
    <source>
        <dbReference type="ARBA" id="ARBA00039733"/>
    </source>
</evidence>
<dbReference type="InterPro" id="IPR026593">
    <property type="entry name" value="SecY"/>
</dbReference>
<dbReference type="GO" id="GO:0065002">
    <property type="term" value="P:intracellular protein transmembrane transport"/>
    <property type="evidence" value="ECO:0007669"/>
    <property type="project" value="UniProtKB-UniRule"/>
</dbReference>
<dbReference type="InterPro" id="IPR030659">
    <property type="entry name" value="SecY_CS"/>
</dbReference>
<evidence type="ECO:0000256" key="1">
    <source>
        <dbReference type="ARBA" id="ARBA00004141"/>
    </source>
</evidence>
<feature type="transmembrane region" description="Helical" evidence="10">
    <location>
        <begin position="307"/>
        <end position="325"/>
    </location>
</feature>
<dbReference type="PRINTS" id="PR00303">
    <property type="entry name" value="SECYTRNLCASE"/>
</dbReference>
<comment type="subcellular location">
    <subcellularLocation>
        <location evidence="10">Cell membrane</location>
        <topology evidence="10">Multi-pass membrane protein</topology>
    </subcellularLocation>
    <subcellularLocation>
        <location evidence="1">Membrane</location>
        <topology evidence="1">Multi-pass membrane protein</topology>
    </subcellularLocation>
</comment>
<evidence type="ECO:0000313" key="12">
    <source>
        <dbReference type="EMBL" id="OGC59773.1"/>
    </source>
</evidence>
<evidence type="ECO:0000256" key="11">
    <source>
        <dbReference type="RuleBase" id="RU004349"/>
    </source>
</evidence>
<evidence type="ECO:0000256" key="3">
    <source>
        <dbReference type="ARBA" id="ARBA00022448"/>
    </source>
</evidence>
<keyword evidence="6 10" id="KW-1133">Transmembrane helix</keyword>
<reference evidence="12 13" key="1">
    <citation type="journal article" date="2016" name="Nat. Commun.">
        <title>Thousands of microbial genomes shed light on interconnected biogeochemical processes in an aquifer system.</title>
        <authorList>
            <person name="Anantharaman K."/>
            <person name="Brown C.T."/>
            <person name="Hug L.A."/>
            <person name="Sharon I."/>
            <person name="Castelle C.J."/>
            <person name="Probst A.J."/>
            <person name="Thomas B.C."/>
            <person name="Singh A."/>
            <person name="Wilkins M.J."/>
            <person name="Karaoz U."/>
            <person name="Brodie E.L."/>
            <person name="Williams K.H."/>
            <person name="Hubbard S.S."/>
            <person name="Banfield J.F."/>
        </authorList>
    </citation>
    <scope>NUCLEOTIDE SEQUENCE [LARGE SCALE GENOMIC DNA]</scope>
</reference>
<evidence type="ECO:0000256" key="4">
    <source>
        <dbReference type="ARBA" id="ARBA00022692"/>
    </source>
</evidence>
<dbReference type="Proteomes" id="UP000178964">
    <property type="component" value="Unassembled WGS sequence"/>
</dbReference>
<evidence type="ECO:0000256" key="6">
    <source>
        <dbReference type="ARBA" id="ARBA00022989"/>
    </source>
</evidence>
<comment type="function">
    <text evidence="10">The central subunit of the protein translocation channel SecYEG. Consists of two halves formed by TMs 1-5 and 6-10. These two domains form a lateral gate at the front which open onto the bilayer between TMs 2 and 7, and are clamped together by SecE at the back. The channel is closed by both a pore ring composed of hydrophobic SecY resides and a short helix (helix 2A) on the extracellular side of the membrane which forms a plug. The plug probably moves laterally to allow the channel to open. The ring and the pore may move independently.</text>
</comment>
<dbReference type="Gene3D" id="1.10.3370.10">
    <property type="entry name" value="SecY subunit domain"/>
    <property type="match status" value="1"/>
</dbReference>
<evidence type="ECO:0000256" key="5">
    <source>
        <dbReference type="ARBA" id="ARBA00022927"/>
    </source>
</evidence>
<dbReference type="FunFam" id="1.10.3370.10:FF:000001">
    <property type="entry name" value="Preprotein translocase subunit SecY"/>
    <property type="match status" value="1"/>
</dbReference>
<feature type="transmembrane region" description="Helical" evidence="10">
    <location>
        <begin position="170"/>
        <end position="192"/>
    </location>
</feature>
<dbReference type="Pfam" id="PF00344">
    <property type="entry name" value="SecY"/>
    <property type="match status" value="1"/>
</dbReference>
<protein>
    <recommendedName>
        <fullName evidence="9 10">Protein translocase subunit SecY</fullName>
    </recommendedName>
</protein>
<feature type="transmembrane region" description="Helical" evidence="10">
    <location>
        <begin position="68"/>
        <end position="92"/>
    </location>
</feature>
<evidence type="ECO:0000256" key="10">
    <source>
        <dbReference type="HAMAP-Rule" id="MF_01465"/>
    </source>
</evidence>
<evidence type="ECO:0000256" key="2">
    <source>
        <dbReference type="ARBA" id="ARBA00005751"/>
    </source>
</evidence>
<proteinExistence type="inferred from homology"/>
<keyword evidence="8 10" id="KW-0472">Membrane</keyword>
<keyword evidence="4 10" id="KW-0812">Transmembrane</keyword>
<dbReference type="NCBIfam" id="TIGR00967">
    <property type="entry name" value="3a0501s007"/>
    <property type="match status" value="1"/>
</dbReference>
<feature type="transmembrane region" description="Helical" evidence="10">
    <location>
        <begin position="386"/>
        <end position="405"/>
    </location>
</feature>
<dbReference type="GO" id="GO:0043952">
    <property type="term" value="P:protein transport by the Sec complex"/>
    <property type="evidence" value="ECO:0007669"/>
    <property type="project" value="UniProtKB-UniRule"/>
</dbReference>
<dbReference type="InterPro" id="IPR023201">
    <property type="entry name" value="SecY_dom_sf"/>
</dbReference>
<dbReference type="PANTHER" id="PTHR10906">
    <property type="entry name" value="SECY/SEC61-ALPHA FAMILY MEMBER"/>
    <property type="match status" value="1"/>
</dbReference>
<keyword evidence="3 10" id="KW-0813">Transport</keyword>
<gene>
    <name evidence="10" type="primary">secY</name>
    <name evidence="12" type="ORF">A3A70_01195</name>
</gene>
<organism evidence="12 13">
    <name type="scientific">candidate division WWE3 bacterium RIFCSPLOWO2_01_FULL_42_11</name>
    <dbReference type="NCBI Taxonomy" id="1802627"/>
    <lineage>
        <taxon>Bacteria</taxon>
        <taxon>Katanobacteria</taxon>
    </lineage>
</organism>
<dbReference type="STRING" id="1802627.A3A70_01195"/>
<feature type="transmembrane region" description="Helical" evidence="10">
    <location>
        <begin position="112"/>
        <end position="132"/>
    </location>
</feature>
<dbReference type="HAMAP" id="MF_01465">
    <property type="entry name" value="SecY"/>
    <property type="match status" value="1"/>
</dbReference>
<sequence>MKAVISQIFSIKELRQRLLITLLLFAIFRLMASIPVPGADLEAIKQLFNSNQYLGLLNLVSGGVMSNFSIVTLGLGPYITASIIIQVLTVVFPKLEELSKEGDYGREKINQYTRLLTVPLSVLQAFVMYFLFSSQGLINALTPIELVLMVVTLVTGTAFLVWLGDQMSEFGVGNGTSMLIFGGIVSSFPRTIGQTLTSADTQSIATIAVVGVAAVLVVYLIVKVNEGVRRIPISYARRLRGTHFYGGKETYLPLKVNMAGVIPVIFALSMVSLPTLGAQLLQKSANPQLASISRDILRFLQPQHPTYMVIYFLLVFGFTFFYTAVQFNPEKMAEDLKKNGGFITGIRPGRATADYLSTLLSRITVIGGLFLGGIAVLPSITQSLTGITTLALGGTGLLIVVNVVMETLKQVEAITTTRDYEGFL</sequence>
<feature type="transmembrane region" description="Helical" evidence="10">
    <location>
        <begin position="258"/>
        <end position="281"/>
    </location>
</feature>
<comment type="subunit">
    <text evidence="10">Component of the Sec protein translocase complex. Heterotrimer consisting of SecY, SecE and SecG subunits. The heterotrimers can form oligomers, although 1 heterotrimer is thought to be able to translocate proteins. Interacts with the ribosome. Interacts with SecDF, and other proteins may be involved. Interacts with SecA.</text>
</comment>
<evidence type="ECO:0000313" key="13">
    <source>
        <dbReference type="Proteomes" id="UP000178964"/>
    </source>
</evidence>
<accession>A0A1F4VSK5</accession>
<comment type="caution">
    <text evidence="10">Lacks conserved residue(s) required for the propagation of feature annotation.</text>
</comment>
<evidence type="ECO:0000256" key="7">
    <source>
        <dbReference type="ARBA" id="ARBA00023010"/>
    </source>
</evidence>
<dbReference type="SUPFAM" id="SSF103491">
    <property type="entry name" value="Preprotein translocase SecY subunit"/>
    <property type="match status" value="1"/>
</dbReference>
<feature type="transmembrane region" description="Helical" evidence="10">
    <location>
        <begin position="204"/>
        <end position="222"/>
    </location>
</feature>
<dbReference type="EMBL" id="MEVK01000008">
    <property type="protein sequence ID" value="OGC59773.1"/>
    <property type="molecule type" value="Genomic_DNA"/>
</dbReference>
<dbReference type="GO" id="GO:0006605">
    <property type="term" value="P:protein targeting"/>
    <property type="evidence" value="ECO:0007669"/>
    <property type="project" value="UniProtKB-UniRule"/>
</dbReference>
<comment type="similarity">
    <text evidence="2 10 11">Belongs to the SecY/SEC61-alpha family.</text>
</comment>
<dbReference type="PIRSF" id="PIRSF004557">
    <property type="entry name" value="SecY"/>
    <property type="match status" value="1"/>
</dbReference>
<feature type="transmembrane region" description="Helical" evidence="10">
    <location>
        <begin position="359"/>
        <end position="380"/>
    </location>
</feature>
<comment type="caution">
    <text evidence="12">The sequence shown here is derived from an EMBL/GenBank/DDBJ whole genome shotgun (WGS) entry which is preliminary data.</text>
</comment>
<dbReference type="AlphaFoldDB" id="A0A1F4VSK5"/>
<dbReference type="GO" id="GO:0005886">
    <property type="term" value="C:plasma membrane"/>
    <property type="evidence" value="ECO:0007669"/>
    <property type="project" value="UniProtKB-SubCell"/>
</dbReference>
<keyword evidence="5 10" id="KW-0653">Protein transport</keyword>
<feature type="transmembrane region" description="Helical" evidence="10">
    <location>
        <begin position="144"/>
        <end position="163"/>
    </location>
</feature>
<dbReference type="InterPro" id="IPR002208">
    <property type="entry name" value="SecY/SEC61-alpha"/>
</dbReference>
<dbReference type="PROSITE" id="PS00755">
    <property type="entry name" value="SECY_1"/>
    <property type="match status" value="1"/>
</dbReference>